<dbReference type="InterPro" id="IPR015421">
    <property type="entry name" value="PyrdxlP-dep_Trfase_major"/>
</dbReference>
<proteinExistence type="inferred from homology"/>
<dbReference type="InterPro" id="IPR010164">
    <property type="entry name" value="Orn_aminotrans"/>
</dbReference>
<keyword evidence="4 9" id="KW-0032">Aminotransferase</keyword>
<gene>
    <name evidence="9" type="primary">rocD</name>
    <name evidence="9" type="ORF">ENV79_04005</name>
</gene>
<evidence type="ECO:0000256" key="5">
    <source>
        <dbReference type="ARBA" id="ARBA00022679"/>
    </source>
</evidence>
<dbReference type="GO" id="GO:0042802">
    <property type="term" value="F:identical protein binding"/>
    <property type="evidence" value="ECO:0007669"/>
    <property type="project" value="TreeGrafter"/>
</dbReference>
<dbReference type="NCBIfam" id="TIGR00707">
    <property type="entry name" value="argD"/>
    <property type="match status" value="1"/>
</dbReference>
<dbReference type="PANTHER" id="PTHR11986:SF18">
    <property type="entry name" value="ORNITHINE AMINOTRANSFERASE, MITOCHONDRIAL"/>
    <property type="match status" value="1"/>
</dbReference>
<protein>
    <recommendedName>
        <fullName evidence="3">ornithine aminotransferase</fullName>
        <ecNumber evidence="3">2.6.1.13</ecNumber>
    </recommendedName>
    <alternativeName>
        <fullName evidence="7">Ornithine--oxo-acid aminotransferase</fullName>
    </alternativeName>
</protein>
<evidence type="ECO:0000256" key="8">
    <source>
        <dbReference type="RuleBase" id="RU003560"/>
    </source>
</evidence>
<comment type="caution">
    <text evidence="9">The sequence shown here is derived from an EMBL/GenBank/DDBJ whole genome shotgun (WGS) entry which is preliminary data.</text>
</comment>
<dbReference type="Gene3D" id="3.90.1150.10">
    <property type="entry name" value="Aspartate Aminotransferase, domain 1"/>
    <property type="match status" value="1"/>
</dbReference>
<dbReference type="PIRSF" id="PIRSF000521">
    <property type="entry name" value="Transaminase_4ab_Lys_Orn"/>
    <property type="match status" value="1"/>
</dbReference>
<dbReference type="InterPro" id="IPR049704">
    <property type="entry name" value="Aminotrans_3_PPA_site"/>
</dbReference>
<dbReference type="InterPro" id="IPR050103">
    <property type="entry name" value="Class-III_PLP-dep_AT"/>
</dbReference>
<dbReference type="CDD" id="cd00610">
    <property type="entry name" value="OAT_like"/>
    <property type="match status" value="1"/>
</dbReference>
<evidence type="ECO:0000256" key="1">
    <source>
        <dbReference type="ARBA" id="ARBA00001933"/>
    </source>
</evidence>
<evidence type="ECO:0000313" key="9">
    <source>
        <dbReference type="EMBL" id="HHR48790.1"/>
    </source>
</evidence>
<dbReference type="PROSITE" id="PS00600">
    <property type="entry name" value="AA_TRANSFER_CLASS_3"/>
    <property type="match status" value="1"/>
</dbReference>
<dbReference type="GO" id="GO:0004587">
    <property type="term" value="F:ornithine aminotransferase activity"/>
    <property type="evidence" value="ECO:0007669"/>
    <property type="project" value="UniProtKB-EC"/>
</dbReference>
<dbReference type="GO" id="GO:0055129">
    <property type="term" value="P:L-proline biosynthetic process"/>
    <property type="evidence" value="ECO:0007669"/>
    <property type="project" value="UniProtKB-UniPathway"/>
</dbReference>
<dbReference type="Gene3D" id="3.40.640.10">
    <property type="entry name" value="Type I PLP-dependent aspartate aminotransferase-like (Major domain)"/>
    <property type="match status" value="1"/>
</dbReference>
<evidence type="ECO:0000256" key="4">
    <source>
        <dbReference type="ARBA" id="ARBA00022576"/>
    </source>
</evidence>
<keyword evidence="6 8" id="KW-0663">Pyridoxal phosphate</keyword>
<dbReference type="EC" id="2.6.1.13" evidence="3"/>
<evidence type="ECO:0000256" key="7">
    <source>
        <dbReference type="ARBA" id="ARBA00030587"/>
    </source>
</evidence>
<comment type="cofactor">
    <cofactor evidence="1">
        <name>pyridoxal 5'-phosphate</name>
        <dbReference type="ChEBI" id="CHEBI:597326"/>
    </cofactor>
</comment>
<comment type="similarity">
    <text evidence="8">Belongs to the class-III pyridoxal-phosphate-dependent aminotransferase family.</text>
</comment>
<accession>A0A7V5Y060</accession>
<dbReference type="AlphaFoldDB" id="A0A7V5Y060"/>
<dbReference type="InterPro" id="IPR005814">
    <property type="entry name" value="Aminotrans_3"/>
</dbReference>
<dbReference type="UniPathway" id="UPA00098">
    <property type="reaction ID" value="UER00358"/>
</dbReference>
<dbReference type="FunFam" id="3.40.640.10:FF:000011">
    <property type="entry name" value="Ornithine aminotransferase"/>
    <property type="match status" value="1"/>
</dbReference>
<dbReference type="SUPFAM" id="SSF53383">
    <property type="entry name" value="PLP-dependent transferases"/>
    <property type="match status" value="1"/>
</dbReference>
<dbReference type="InterPro" id="IPR015422">
    <property type="entry name" value="PyrdxlP-dep_Trfase_small"/>
</dbReference>
<evidence type="ECO:0000256" key="6">
    <source>
        <dbReference type="ARBA" id="ARBA00022898"/>
    </source>
</evidence>
<evidence type="ECO:0000256" key="3">
    <source>
        <dbReference type="ARBA" id="ARBA00012924"/>
    </source>
</evidence>
<dbReference type="NCBIfam" id="TIGR01885">
    <property type="entry name" value="Orn_aminotrans"/>
    <property type="match status" value="1"/>
</dbReference>
<comment type="pathway">
    <text evidence="2">Amino-acid biosynthesis; L-proline biosynthesis; L-glutamate 5-semialdehyde from L-ornithine: step 1/1.</text>
</comment>
<dbReference type="Pfam" id="PF00202">
    <property type="entry name" value="Aminotran_3"/>
    <property type="match status" value="1"/>
</dbReference>
<dbReference type="InterPro" id="IPR004636">
    <property type="entry name" value="AcOrn/SuccOrn_fam"/>
</dbReference>
<evidence type="ECO:0000256" key="2">
    <source>
        <dbReference type="ARBA" id="ARBA00004998"/>
    </source>
</evidence>
<dbReference type="PANTHER" id="PTHR11986">
    <property type="entry name" value="AMINOTRANSFERASE CLASS III"/>
    <property type="match status" value="1"/>
</dbReference>
<reference evidence="9" key="1">
    <citation type="journal article" date="2020" name="mSystems">
        <title>Genome- and Community-Level Interaction Insights into Carbon Utilization and Element Cycling Functions of Hydrothermarchaeota in Hydrothermal Sediment.</title>
        <authorList>
            <person name="Zhou Z."/>
            <person name="Liu Y."/>
            <person name="Xu W."/>
            <person name="Pan J."/>
            <person name="Luo Z.H."/>
            <person name="Li M."/>
        </authorList>
    </citation>
    <scope>NUCLEOTIDE SEQUENCE [LARGE SCALE GENOMIC DNA]</scope>
    <source>
        <strain evidence="9">SpSt-791</strain>
    </source>
</reference>
<dbReference type="InterPro" id="IPR015424">
    <property type="entry name" value="PyrdxlP-dep_Trfase"/>
</dbReference>
<keyword evidence="5 9" id="KW-0808">Transferase</keyword>
<name>A0A7V5Y060_UNCW3</name>
<sequence>MRKEEYLDLAFKYSARNYAPLPVVLTYGEGVYLYDVEGKKYLDMLSSYSALNQGHRHPRIIKALKAQADRLTLTSRAFHNDQFGPFCQLLCEITKKDKVLLMNTGAEAVETAIKAARKWGYLKKKVKANSAEIIVCENNFHGRTITIISFSTEEQYRFGFGPYTPGFKIIPYDDLVSLEKAINENTVGFLVEPIQGEGGVIVPQEGYLKKAREICKKNNVLFILDEIQTGLGRTGKLFAYQYEDAEPDILILGKALGGGVYPVSAICANDDIMEVFTPGDHGSTFGGNPLACAVGQEALKVIIEENLAENAFLMGEYFLKRLREIKSPVIKEVRGKGLLIGVELKEKARPYCEKLMAKGILAKDTRENVIRFAPPLIIKKEELDWALEKIKEVF</sequence>
<organism evidence="9">
    <name type="scientific">candidate division WOR-3 bacterium</name>
    <dbReference type="NCBI Taxonomy" id="2052148"/>
    <lineage>
        <taxon>Bacteria</taxon>
        <taxon>Bacteria division WOR-3</taxon>
    </lineage>
</organism>
<dbReference type="GO" id="GO:0030170">
    <property type="term" value="F:pyridoxal phosphate binding"/>
    <property type="evidence" value="ECO:0007669"/>
    <property type="project" value="InterPro"/>
</dbReference>
<dbReference type="EMBL" id="DTHS01000024">
    <property type="protein sequence ID" value="HHR48790.1"/>
    <property type="molecule type" value="Genomic_DNA"/>
</dbReference>
<dbReference type="NCBIfam" id="NF002325">
    <property type="entry name" value="PRK01278.1"/>
    <property type="match status" value="1"/>
</dbReference>
<dbReference type="GO" id="GO:0006526">
    <property type="term" value="P:L-arginine biosynthetic process"/>
    <property type="evidence" value="ECO:0007669"/>
    <property type="project" value="UniProtKB-ARBA"/>
</dbReference>